<protein>
    <submittedName>
        <fullName evidence="1">Uncharacterized protein</fullName>
    </submittedName>
</protein>
<dbReference type="EMBL" id="ML179213">
    <property type="protein sequence ID" value="THU94886.1"/>
    <property type="molecule type" value="Genomic_DNA"/>
</dbReference>
<organism evidence="1 2">
    <name type="scientific">Dendrothele bispora (strain CBS 962.96)</name>
    <dbReference type="NCBI Taxonomy" id="1314807"/>
    <lineage>
        <taxon>Eukaryota</taxon>
        <taxon>Fungi</taxon>
        <taxon>Dikarya</taxon>
        <taxon>Basidiomycota</taxon>
        <taxon>Agaricomycotina</taxon>
        <taxon>Agaricomycetes</taxon>
        <taxon>Agaricomycetidae</taxon>
        <taxon>Agaricales</taxon>
        <taxon>Agaricales incertae sedis</taxon>
        <taxon>Dendrothele</taxon>
    </lineage>
</organism>
<dbReference type="AlphaFoldDB" id="A0A4S8LYU7"/>
<sequence>MTKCPQLPGQSYSAPYPRLLKPHAIPTETERRRIQVVIGIAKECLSSLNKAIDLCADQPPEEISLERDRRSDFIEQHKQILERNIVCILTDDITLEIFEVCVQLDVENRPEDDAGRLLPSKHMECPLLLTHVCSKWRQIALSSPLLWNTIFYKNILVASSESNSRVIEMRFDRIEAWLERSGLTCPLFVRIDWYQASVGERMLPGNGGDGLRLLVSQSHRWVTADMYLPDPAFCETLASMVPTAGFPQLKRLCVLPLMQTSPPQIEGRRTSLGFTDLTSILPWGQLTHLSVAVALSESISESHWCQALFDAVPFLGSLHLTVKLGPTTSFRLLPRSHAQDIHHLRLQNLTLDFEVMNLSNHFDCLLGGLTLPCLNKLSLAAYGWGAPSVISSFFMRHPSLEFIVLRICTPYEVRGEIFFKQKRPYVSLMRVGLGSDSRYHHHYAGEPVTRDFHDWNIHRRRLGRYEETTAGRIHYADAHPRITHLRGLGQDQSRDQGYEEIRTRKIELQENSNGIRQISMPLIMQRRETNMVTLPPGANWAIISQGNHPLEVL</sequence>
<gene>
    <name evidence="1" type="ORF">K435DRAFT_839674</name>
</gene>
<evidence type="ECO:0000313" key="2">
    <source>
        <dbReference type="Proteomes" id="UP000297245"/>
    </source>
</evidence>
<accession>A0A4S8LYU7</accession>
<name>A0A4S8LYU7_DENBC</name>
<keyword evidence="2" id="KW-1185">Reference proteome</keyword>
<reference evidence="1 2" key="1">
    <citation type="journal article" date="2019" name="Nat. Ecol. Evol.">
        <title>Megaphylogeny resolves global patterns of mushroom evolution.</title>
        <authorList>
            <person name="Varga T."/>
            <person name="Krizsan K."/>
            <person name="Foldi C."/>
            <person name="Dima B."/>
            <person name="Sanchez-Garcia M."/>
            <person name="Sanchez-Ramirez S."/>
            <person name="Szollosi G.J."/>
            <person name="Szarkandi J.G."/>
            <person name="Papp V."/>
            <person name="Albert L."/>
            <person name="Andreopoulos W."/>
            <person name="Angelini C."/>
            <person name="Antonin V."/>
            <person name="Barry K.W."/>
            <person name="Bougher N.L."/>
            <person name="Buchanan P."/>
            <person name="Buyck B."/>
            <person name="Bense V."/>
            <person name="Catcheside P."/>
            <person name="Chovatia M."/>
            <person name="Cooper J."/>
            <person name="Damon W."/>
            <person name="Desjardin D."/>
            <person name="Finy P."/>
            <person name="Geml J."/>
            <person name="Haridas S."/>
            <person name="Hughes K."/>
            <person name="Justo A."/>
            <person name="Karasinski D."/>
            <person name="Kautmanova I."/>
            <person name="Kiss B."/>
            <person name="Kocsube S."/>
            <person name="Kotiranta H."/>
            <person name="LaButti K.M."/>
            <person name="Lechner B.E."/>
            <person name="Liimatainen K."/>
            <person name="Lipzen A."/>
            <person name="Lukacs Z."/>
            <person name="Mihaltcheva S."/>
            <person name="Morgado L.N."/>
            <person name="Niskanen T."/>
            <person name="Noordeloos M.E."/>
            <person name="Ohm R.A."/>
            <person name="Ortiz-Santana B."/>
            <person name="Ovrebo C."/>
            <person name="Racz N."/>
            <person name="Riley R."/>
            <person name="Savchenko A."/>
            <person name="Shiryaev A."/>
            <person name="Soop K."/>
            <person name="Spirin V."/>
            <person name="Szebenyi C."/>
            <person name="Tomsovsky M."/>
            <person name="Tulloss R.E."/>
            <person name="Uehling J."/>
            <person name="Grigoriev I.V."/>
            <person name="Vagvolgyi C."/>
            <person name="Papp T."/>
            <person name="Martin F.M."/>
            <person name="Miettinen O."/>
            <person name="Hibbett D.S."/>
            <person name="Nagy L.G."/>
        </authorList>
    </citation>
    <scope>NUCLEOTIDE SEQUENCE [LARGE SCALE GENOMIC DNA]</scope>
    <source>
        <strain evidence="1 2">CBS 962.96</strain>
    </source>
</reference>
<proteinExistence type="predicted"/>
<dbReference type="Proteomes" id="UP000297245">
    <property type="component" value="Unassembled WGS sequence"/>
</dbReference>
<evidence type="ECO:0000313" key="1">
    <source>
        <dbReference type="EMBL" id="THU94886.1"/>
    </source>
</evidence>
<dbReference type="OrthoDB" id="3365698at2759"/>